<dbReference type="InterPro" id="IPR013424">
    <property type="entry name" value="Ice-binding_C"/>
</dbReference>
<name>A0ABV0JRG3_9CYAN</name>
<evidence type="ECO:0000259" key="2">
    <source>
        <dbReference type="Pfam" id="PF07589"/>
    </source>
</evidence>
<reference evidence="3 4" key="1">
    <citation type="submission" date="2022-04" db="EMBL/GenBank/DDBJ databases">
        <title>Positive selection, recombination, and allopatry shape intraspecific diversity of widespread and dominant cyanobacteria.</title>
        <authorList>
            <person name="Wei J."/>
            <person name="Shu W."/>
            <person name="Hu C."/>
        </authorList>
    </citation>
    <scope>NUCLEOTIDE SEQUENCE [LARGE SCALE GENOMIC DNA]</scope>
    <source>
        <strain evidence="3 4">GB2-A5</strain>
    </source>
</reference>
<dbReference type="EMBL" id="JAMPKK010000023">
    <property type="protein sequence ID" value="MEP0865237.1"/>
    <property type="molecule type" value="Genomic_DNA"/>
</dbReference>
<proteinExistence type="predicted"/>
<feature type="domain" description="Ice-binding protein C-terminal" evidence="2">
    <location>
        <begin position="244"/>
        <end position="267"/>
    </location>
</feature>
<dbReference type="Pfam" id="PF07589">
    <property type="entry name" value="PEP-CTERM"/>
    <property type="match status" value="1"/>
</dbReference>
<dbReference type="Proteomes" id="UP001442494">
    <property type="component" value="Unassembled WGS sequence"/>
</dbReference>
<evidence type="ECO:0000256" key="1">
    <source>
        <dbReference type="SAM" id="SignalP"/>
    </source>
</evidence>
<keyword evidence="4" id="KW-1185">Reference proteome</keyword>
<feature type="chain" id="PRO_5046670672" evidence="1">
    <location>
        <begin position="39"/>
        <end position="273"/>
    </location>
</feature>
<evidence type="ECO:0000313" key="4">
    <source>
        <dbReference type="Proteomes" id="UP001442494"/>
    </source>
</evidence>
<keyword evidence="1" id="KW-0732">Signal</keyword>
<feature type="signal peptide" evidence="1">
    <location>
        <begin position="1"/>
        <end position="38"/>
    </location>
</feature>
<gene>
    <name evidence="3" type="ORF">NDI37_12245</name>
</gene>
<accession>A0ABV0JRG3</accession>
<dbReference type="NCBIfam" id="TIGR02595">
    <property type="entry name" value="PEP_CTERM"/>
    <property type="match status" value="1"/>
</dbReference>
<comment type="caution">
    <text evidence="3">The sequence shown here is derived from an EMBL/GenBank/DDBJ whole genome shotgun (WGS) entry which is preliminary data.</text>
</comment>
<organism evidence="3 4">
    <name type="scientific">Funiculus sociatus GB2-A5</name>
    <dbReference type="NCBI Taxonomy" id="2933946"/>
    <lineage>
        <taxon>Bacteria</taxon>
        <taxon>Bacillati</taxon>
        <taxon>Cyanobacteriota</taxon>
        <taxon>Cyanophyceae</taxon>
        <taxon>Coleofasciculales</taxon>
        <taxon>Coleofasciculaceae</taxon>
        <taxon>Funiculus</taxon>
    </lineage>
</organism>
<sequence>MKTTSILKQNLMKLKQASTIVGLLASSALALSVAPAQAFNFNSGADLGTCAAVPLENLGNNTASAGPTSCTTADGITLTAGATNPVSGGAKLTKKEVNGVKGVGVYNDSSKANLGSQQETDFGETLTLSVEKPTIFESLDLSFLYQKGEFGDFLNEVAQVTAGGFTGTLKVLSATQAQWNWNGIEQLVTALSPSNKSGGGLYSIVNPFGNTAVSSIVLTSPQEAGRSYRYSDFALAGAKTASASVPEPTTLAGLGLVGGLLVASRRRKRSQAS</sequence>
<protein>
    <submittedName>
        <fullName evidence="3">PEP-CTERM sorting domain-containing protein</fullName>
    </submittedName>
</protein>
<evidence type="ECO:0000313" key="3">
    <source>
        <dbReference type="EMBL" id="MEP0865237.1"/>
    </source>
</evidence>